<sequence length="84" mass="9211">MAARGACQHGAVLPSCARLCGWRRERPRDAFNRAARDLRRRGARPRRWCAGDQSSLILVLGQAAIGWTINSPAGTEVTGEHQES</sequence>
<dbReference type="EMBL" id="LSYS01003057">
    <property type="protein sequence ID" value="OPJ84500.1"/>
    <property type="molecule type" value="Genomic_DNA"/>
</dbReference>
<accession>A0A1V4KJ56</accession>
<evidence type="ECO:0000313" key="1">
    <source>
        <dbReference type="EMBL" id="OPJ84500.1"/>
    </source>
</evidence>
<reference evidence="1 2" key="1">
    <citation type="submission" date="2016-02" db="EMBL/GenBank/DDBJ databases">
        <title>Band-tailed pigeon sequencing and assembly.</title>
        <authorList>
            <person name="Soares A.E."/>
            <person name="Novak B.J."/>
            <person name="Rice E.S."/>
            <person name="O'Connell B."/>
            <person name="Chang D."/>
            <person name="Weber S."/>
            <person name="Shapiro B."/>
        </authorList>
    </citation>
    <scope>NUCLEOTIDE SEQUENCE [LARGE SCALE GENOMIC DNA]</scope>
    <source>
        <strain evidence="1">BTP2013</strain>
        <tissue evidence="1">Blood</tissue>
    </source>
</reference>
<protein>
    <submittedName>
        <fullName evidence="1">Uncharacterized protein</fullName>
    </submittedName>
</protein>
<organism evidence="1 2">
    <name type="scientific">Patagioenas fasciata monilis</name>
    <dbReference type="NCBI Taxonomy" id="372326"/>
    <lineage>
        <taxon>Eukaryota</taxon>
        <taxon>Metazoa</taxon>
        <taxon>Chordata</taxon>
        <taxon>Craniata</taxon>
        <taxon>Vertebrata</taxon>
        <taxon>Euteleostomi</taxon>
        <taxon>Archelosauria</taxon>
        <taxon>Archosauria</taxon>
        <taxon>Dinosauria</taxon>
        <taxon>Saurischia</taxon>
        <taxon>Theropoda</taxon>
        <taxon>Coelurosauria</taxon>
        <taxon>Aves</taxon>
        <taxon>Neognathae</taxon>
        <taxon>Neoaves</taxon>
        <taxon>Columbimorphae</taxon>
        <taxon>Columbiformes</taxon>
        <taxon>Columbidae</taxon>
        <taxon>Patagioenas</taxon>
    </lineage>
</organism>
<dbReference type="Proteomes" id="UP000190648">
    <property type="component" value="Unassembled WGS sequence"/>
</dbReference>
<evidence type="ECO:0000313" key="2">
    <source>
        <dbReference type="Proteomes" id="UP000190648"/>
    </source>
</evidence>
<gene>
    <name evidence="1" type="ORF">AV530_015900</name>
</gene>
<keyword evidence="2" id="KW-1185">Reference proteome</keyword>
<proteinExistence type="predicted"/>
<dbReference type="AlphaFoldDB" id="A0A1V4KJ56"/>
<name>A0A1V4KJ56_PATFA</name>
<comment type="caution">
    <text evidence="1">The sequence shown here is derived from an EMBL/GenBank/DDBJ whole genome shotgun (WGS) entry which is preliminary data.</text>
</comment>